<feature type="compositionally biased region" description="Basic and acidic residues" evidence="8">
    <location>
        <begin position="557"/>
        <end position="572"/>
    </location>
</feature>
<dbReference type="AlphaFoldDB" id="A0A9N8H3N9"/>
<dbReference type="GO" id="GO:0022857">
    <property type="term" value="F:transmembrane transporter activity"/>
    <property type="evidence" value="ECO:0007669"/>
    <property type="project" value="InterPro"/>
</dbReference>
<comment type="similarity">
    <text evidence="2">Belongs to the SLC43A transporter (TC 2.A.1.44) family.</text>
</comment>
<evidence type="ECO:0000256" key="5">
    <source>
        <dbReference type="ARBA" id="ARBA00022970"/>
    </source>
</evidence>
<reference evidence="10" key="1">
    <citation type="submission" date="2020-06" db="EMBL/GenBank/DDBJ databases">
        <authorList>
            <consortium name="Plant Systems Biology data submission"/>
        </authorList>
    </citation>
    <scope>NUCLEOTIDE SEQUENCE</scope>
    <source>
        <strain evidence="10">D6</strain>
    </source>
</reference>
<dbReference type="GO" id="GO:0006865">
    <property type="term" value="P:amino acid transport"/>
    <property type="evidence" value="ECO:0007669"/>
    <property type="project" value="UniProtKB-KW"/>
</dbReference>
<evidence type="ECO:0000256" key="2">
    <source>
        <dbReference type="ARBA" id="ARBA00006595"/>
    </source>
</evidence>
<feature type="transmembrane region" description="Helical" evidence="9">
    <location>
        <begin position="148"/>
        <end position="171"/>
    </location>
</feature>
<evidence type="ECO:0000256" key="4">
    <source>
        <dbReference type="ARBA" id="ARBA00022692"/>
    </source>
</evidence>
<feature type="transmembrane region" description="Helical" evidence="9">
    <location>
        <begin position="178"/>
        <end position="201"/>
    </location>
</feature>
<keyword evidence="7 9" id="KW-0472">Membrane</keyword>
<sequence>MCRPSISGGDDAKGFAKTFSSLSSSDGVVDNSRKDDAKKPRHVWTLTERSCLVLFACLQNALAGGLAFGWASIDRTMLIASQEQGGAGLTPMETTKIFSWASSVAMLSSLAMGLVLDRFGPRTASVLCNLLVGTGCYLFSMARSFEAIAIATCMIAFGGPGISSSIVHVANLFPQNQFLMLSILCGSVTFSFSVLAVFGDLWERYNWGFRVLFGGYVVVIALSTLGSFRMWPDVPFESEDSDAHLSNNNKSQAIEEGHPLLGPVSPEQEFVEATLSHHQLVEEPLNSGLRQQLAYGRTQSYDQSAGAFESGQEYATATLVSLKDQPFWNQFLSQTYVRNLLIFVTSSFFVNFTIASISTELADQQVFSIETQHDLARSFTLIMSGGLVASIFVGWLMDRVGLETCTIVSLVLGQTSLLLRIVGQSYNSMLFGYVLYTLFRQFLFPVFIACLTAKLGFKYFGFLSGIGFALSGIAQFSMASLVHFLSGDCHLQKGPIYATQPCSHGSWNLFHILQIAMLASLTIIPILDRREAARQQERHDSIVKIIKEYEGASPSTEAHDDNQPSLPRRDSVSSHTGSFCSAPPSGMLGQSLVTAYGATGESSVV</sequence>
<name>A0A9N8H3N9_9STRA</name>
<keyword evidence="5" id="KW-0029">Amino-acid transport</keyword>
<comment type="subcellular location">
    <subcellularLocation>
        <location evidence="1">Membrane</location>
        <topology evidence="1">Multi-pass membrane protein</topology>
    </subcellularLocation>
</comment>
<comment type="caution">
    <text evidence="10">The sequence shown here is derived from an EMBL/GenBank/DDBJ whole genome shotgun (WGS) entry which is preliminary data.</text>
</comment>
<dbReference type="InterPro" id="IPR011701">
    <property type="entry name" value="MFS"/>
</dbReference>
<dbReference type="Gene3D" id="1.20.1250.20">
    <property type="entry name" value="MFS general substrate transporter like domains"/>
    <property type="match status" value="1"/>
</dbReference>
<evidence type="ECO:0000256" key="9">
    <source>
        <dbReference type="SAM" id="Phobius"/>
    </source>
</evidence>
<evidence type="ECO:0000256" key="1">
    <source>
        <dbReference type="ARBA" id="ARBA00004141"/>
    </source>
</evidence>
<dbReference type="InterPro" id="IPR052599">
    <property type="entry name" value="SLC43A_AATransporter"/>
</dbReference>
<feature type="transmembrane region" description="Helical" evidence="9">
    <location>
        <begin position="378"/>
        <end position="397"/>
    </location>
</feature>
<feature type="transmembrane region" description="Helical" evidence="9">
    <location>
        <begin position="340"/>
        <end position="358"/>
    </location>
</feature>
<dbReference type="CDD" id="cd06174">
    <property type="entry name" value="MFS"/>
    <property type="match status" value="1"/>
</dbReference>
<feature type="transmembrane region" description="Helical" evidence="9">
    <location>
        <begin position="459"/>
        <end position="485"/>
    </location>
</feature>
<keyword evidence="4 9" id="KW-0812">Transmembrane</keyword>
<evidence type="ECO:0000256" key="3">
    <source>
        <dbReference type="ARBA" id="ARBA00022448"/>
    </source>
</evidence>
<proteinExistence type="inferred from homology"/>
<dbReference type="GO" id="GO:0016020">
    <property type="term" value="C:membrane"/>
    <property type="evidence" value="ECO:0007669"/>
    <property type="project" value="UniProtKB-SubCell"/>
</dbReference>
<dbReference type="Proteomes" id="UP001153069">
    <property type="component" value="Unassembled WGS sequence"/>
</dbReference>
<evidence type="ECO:0000256" key="6">
    <source>
        <dbReference type="ARBA" id="ARBA00022989"/>
    </source>
</evidence>
<dbReference type="EMBL" id="CAICTM010000064">
    <property type="protein sequence ID" value="CAB9499631.1"/>
    <property type="molecule type" value="Genomic_DNA"/>
</dbReference>
<organism evidence="10 11">
    <name type="scientific">Seminavis robusta</name>
    <dbReference type="NCBI Taxonomy" id="568900"/>
    <lineage>
        <taxon>Eukaryota</taxon>
        <taxon>Sar</taxon>
        <taxon>Stramenopiles</taxon>
        <taxon>Ochrophyta</taxon>
        <taxon>Bacillariophyta</taxon>
        <taxon>Bacillariophyceae</taxon>
        <taxon>Bacillariophycidae</taxon>
        <taxon>Naviculales</taxon>
        <taxon>Naviculaceae</taxon>
        <taxon>Seminavis</taxon>
    </lineage>
</organism>
<feature type="transmembrane region" description="Helical" evidence="9">
    <location>
        <begin position="429"/>
        <end position="452"/>
    </location>
</feature>
<evidence type="ECO:0000256" key="8">
    <source>
        <dbReference type="SAM" id="MobiDB-lite"/>
    </source>
</evidence>
<dbReference type="PANTHER" id="PTHR20772:SF2">
    <property type="entry name" value="PROTEIN FMP42"/>
    <property type="match status" value="1"/>
</dbReference>
<keyword evidence="6 9" id="KW-1133">Transmembrane helix</keyword>
<dbReference type="Pfam" id="PF07690">
    <property type="entry name" value="MFS_1"/>
    <property type="match status" value="1"/>
</dbReference>
<dbReference type="InterPro" id="IPR036259">
    <property type="entry name" value="MFS_trans_sf"/>
</dbReference>
<dbReference type="SUPFAM" id="SSF103473">
    <property type="entry name" value="MFS general substrate transporter"/>
    <property type="match status" value="1"/>
</dbReference>
<evidence type="ECO:0000256" key="7">
    <source>
        <dbReference type="ARBA" id="ARBA00023136"/>
    </source>
</evidence>
<evidence type="ECO:0000313" key="11">
    <source>
        <dbReference type="Proteomes" id="UP001153069"/>
    </source>
</evidence>
<evidence type="ECO:0000313" key="10">
    <source>
        <dbReference type="EMBL" id="CAB9499631.1"/>
    </source>
</evidence>
<protein>
    <submittedName>
        <fullName evidence="10">Major Facilitator Superfamily</fullName>
    </submittedName>
</protein>
<dbReference type="PANTHER" id="PTHR20772">
    <property type="entry name" value="PROTEIN FMP42"/>
    <property type="match status" value="1"/>
</dbReference>
<dbReference type="OrthoDB" id="45809at2759"/>
<feature type="region of interest" description="Disordered" evidence="8">
    <location>
        <begin position="552"/>
        <end position="583"/>
    </location>
</feature>
<keyword evidence="11" id="KW-1185">Reference proteome</keyword>
<gene>
    <name evidence="10" type="ORF">SEMRO_65_G036820.1</name>
</gene>
<feature type="transmembrane region" description="Helical" evidence="9">
    <location>
        <begin position="51"/>
        <end position="73"/>
    </location>
</feature>
<feature type="transmembrane region" description="Helical" evidence="9">
    <location>
        <begin position="97"/>
        <end position="116"/>
    </location>
</feature>
<feature type="transmembrane region" description="Helical" evidence="9">
    <location>
        <begin position="505"/>
        <end position="527"/>
    </location>
</feature>
<keyword evidence="3" id="KW-0813">Transport</keyword>
<accession>A0A9N8H3N9</accession>
<feature type="transmembrane region" description="Helical" evidence="9">
    <location>
        <begin position="207"/>
        <end position="228"/>
    </location>
</feature>